<dbReference type="OrthoDB" id="1551090at2"/>
<evidence type="ECO:0000313" key="3">
    <source>
        <dbReference type="Proteomes" id="UP000281474"/>
    </source>
</evidence>
<dbReference type="RefSeq" id="WP_121839637.1">
    <property type="nucleotide sequence ID" value="NZ_ML014794.1"/>
</dbReference>
<feature type="transmembrane region" description="Helical" evidence="1">
    <location>
        <begin position="87"/>
        <end position="106"/>
    </location>
</feature>
<keyword evidence="3" id="KW-1185">Reference proteome</keyword>
<dbReference type="AlphaFoldDB" id="A0A3L8PUH6"/>
<keyword evidence="1" id="KW-0472">Membrane</keyword>
<proteinExistence type="predicted"/>
<keyword evidence="1" id="KW-0812">Transmembrane</keyword>
<organism evidence="2 3">
    <name type="scientific">Parashewanella curva</name>
    <dbReference type="NCBI Taxonomy" id="2338552"/>
    <lineage>
        <taxon>Bacteria</taxon>
        <taxon>Pseudomonadati</taxon>
        <taxon>Pseudomonadota</taxon>
        <taxon>Gammaproteobacteria</taxon>
        <taxon>Alteromonadales</taxon>
        <taxon>Shewanellaceae</taxon>
        <taxon>Parashewanella</taxon>
    </lineage>
</organism>
<feature type="transmembrane region" description="Helical" evidence="1">
    <location>
        <begin position="21"/>
        <end position="39"/>
    </location>
</feature>
<sequence length="141" mass="15500">MKKILNAIACGSLPKRDIRNANIVNLWGVAWVLSLWLALTSIDNQWLTSTFEIIAVLTINAVIGIAMVFAYKRMLNELDEMERKIQLDALAAAVGSIIIVFAAGSILEKATLINELEVSHVILAMSLTYAVSLIIGRVRYA</sequence>
<evidence type="ECO:0008006" key="4">
    <source>
        <dbReference type="Google" id="ProtNLM"/>
    </source>
</evidence>
<evidence type="ECO:0000313" key="2">
    <source>
        <dbReference type="EMBL" id="RLV59075.1"/>
    </source>
</evidence>
<evidence type="ECO:0000256" key="1">
    <source>
        <dbReference type="SAM" id="Phobius"/>
    </source>
</evidence>
<keyword evidence="1" id="KW-1133">Transmembrane helix</keyword>
<name>A0A3L8PUH6_9GAMM</name>
<dbReference type="EMBL" id="QZEI01000045">
    <property type="protein sequence ID" value="RLV59075.1"/>
    <property type="molecule type" value="Genomic_DNA"/>
</dbReference>
<feature type="transmembrane region" description="Helical" evidence="1">
    <location>
        <begin position="118"/>
        <end position="136"/>
    </location>
</feature>
<protein>
    <recommendedName>
        <fullName evidence="4">DUF2178 domain-containing protein</fullName>
    </recommendedName>
</protein>
<dbReference type="Proteomes" id="UP000281474">
    <property type="component" value="Unassembled WGS sequence"/>
</dbReference>
<feature type="transmembrane region" description="Helical" evidence="1">
    <location>
        <begin position="51"/>
        <end position="71"/>
    </location>
</feature>
<gene>
    <name evidence="2" type="ORF">D5018_14085</name>
</gene>
<comment type="caution">
    <text evidence="2">The sequence shown here is derived from an EMBL/GenBank/DDBJ whole genome shotgun (WGS) entry which is preliminary data.</text>
</comment>
<reference evidence="2 3" key="1">
    <citation type="submission" date="2018-09" db="EMBL/GenBank/DDBJ databases">
        <title>Phylogeny of the Shewanellaceae, and recommendation for two new genera, Pseudoshewanella and Parashewanella.</title>
        <authorList>
            <person name="Wang G."/>
        </authorList>
    </citation>
    <scope>NUCLEOTIDE SEQUENCE [LARGE SCALE GENOMIC DNA]</scope>
    <source>
        <strain evidence="2 3">C51</strain>
    </source>
</reference>
<accession>A0A3L8PUH6</accession>